<keyword evidence="3" id="KW-0812">Transmembrane</keyword>
<evidence type="ECO:0000259" key="4">
    <source>
        <dbReference type="Pfam" id="PF22600"/>
    </source>
</evidence>
<feature type="coiled-coil region" evidence="1">
    <location>
        <begin position="53"/>
        <end position="83"/>
    </location>
</feature>
<dbReference type="SUPFAM" id="SSF81631">
    <property type="entry name" value="PAP/OAS1 substrate-binding domain"/>
    <property type="match status" value="1"/>
</dbReference>
<keyword evidence="3" id="KW-1133">Transmembrane helix</keyword>
<dbReference type="Pfam" id="PF22600">
    <property type="entry name" value="MTPAP-like_central"/>
    <property type="match status" value="1"/>
</dbReference>
<keyword evidence="1" id="KW-0175">Coiled coil</keyword>
<evidence type="ECO:0000313" key="5">
    <source>
        <dbReference type="EMBL" id="EGG04410.1"/>
    </source>
</evidence>
<dbReference type="OrthoDB" id="407432at2759"/>
<feature type="region of interest" description="Disordered" evidence="2">
    <location>
        <begin position="341"/>
        <end position="363"/>
    </location>
</feature>
<feature type="domain" description="Poly(A) RNA polymerase mitochondrial-like central palm" evidence="4">
    <location>
        <begin position="155"/>
        <end position="220"/>
    </location>
</feature>
<dbReference type="InParanoid" id="F4RSY5"/>
<feature type="transmembrane region" description="Helical" evidence="3">
    <location>
        <begin position="245"/>
        <end position="264"/>
    </location>
</feature>
<dbReference type="KEGG" id="mlr:MELLADRAFT_88776"/>
<dbReference type="AlphaFoldDB" id="F4RSY5"/>
<feature type="region of interest" description="Disordered" evidence="2">
    <location>
        <begin position="1"/>
        <end position="34"/>
    </location>
</feature>
<feature type="compositionally biased region" description="Basic and acidic residues" evidence="2">
    <location>
        <begin position="1"/>
        <end position="31"/>
    </location>
</feature>
<gene>
    <name evidence="5" type="ORF">MELLADRAFT_88776</name>
</gene>
<dbReference type="HOGENOM" id="CLU_763077_0_0_1"/>
<dbReference type="GO" id="GO:0031123">
    <property type="term" value="P:RNA 3'-end processing"/>
    <property type="evidence" value="ECO:0007669"/>
    <property type="project" value="TreeGrafter"/>
</dbReference>
<dbReference type="GeneID" id="18934989"/>
<evidence type="ECO:0000313" key="6">
    <source>
        <dbReference type="Proteomes" id="UP000001072"/>
    </source>
</evidence>
<dbReference type="EMBL" id="GL883118">
    <property type="protein sequence ID" value="EGG04410.1"/>
    <property type="molecule type" value="Genomic_DNA"/>
</dbReference>
<dbReference type="Gene3D" id="1.10.1410.10">
    <property type="match status" value="1"/>
</dbReference>
<keyword evidence="3" id="KW-0472">Membrane</keyword>
<dbReference type="GO" id="GO:0016779">
    <property type="term" value="F:nucleotidyltransferase activity"/>
    <property type="evidence" value="ECO:0007669"/>
    <property type="project" value="UniProtKB-ARBA"/>
</dbReference>
<dbReference type="VEuPathDB" id="FungiDB:MELLADRAFT_88776"/>
<keyword evidence="6" id="KW-1185">Reference proteome</keyword>
<evidence type="ECO:0000256" key="2">
    <source>
        <dbReference type="SAM" id="MobiDB-lite"/>
    </source>
</evidence>
<proteinExistence type="predicted"/>
<dbReference type="InterPro" id="IPR054708">
    <property type="entry name" value="MTPAP-like_central"/>
</dbReference>
<dbReference type="Proteomes" id="UP000001072">
    <property type="component" value="Unassembled WGS sequence"/>
</dbReference>
<dbReference type="InterPro" id="IPR043519">
    <property type="entry name" value="NT_sf"/>
</dbReference>
<protein>
    <recommendedName>
        <fullName evidence="4">Poly(A) RNA polymerase mitochondrial-like central palm domain-containing protein</fullName>
    </recommendedName>
</protein>
<evidence type="ECO:0000256" key="3">
    <source>
        <dbReference type="SAM" id="Phobius"/>
    </source>
</evidence>
<dbReference type="GO" id="GO:0010605">
    <property type="term" value="P:negative regulation of macromolecule metabolic process"/>
    <property type="evidence" value="ECO:0007669"/>
    <property type="project" value="UniProtKB-ARBA"/>
</dbReference>
<reference evidence="6" key="1">
    <citation type="journal article" date="2011" name="Proc. Natl. Acad. Sci. U.S.A.">
        <title>Obligate biotrophy features unraveled by the genomic analysis of rust fungi.</title>
        <authorList>
            <person name="Duplessis S."/>
            <person name="Cuomo C.A."/>
            <person name="Lin Y.-C."/>
            <person name="Aerts A."/>
            <person name="Tisserant E."/>
            <person name="Veneault-Fourrey C."/>
            <person name="Joly D.L."/>
            <person name="Hacquard S."/>
            <person name="Amselem J."/>
            <person name="Cantarel B.L."/>
            <person name="Chiu R."/>
            <person name="Coutinho P.M."/>
            <person name="Feau N."/>
            <person name="Field M."/>
            <person name="Frey P."/>
            <person name="Gelhaye E."/>
            <person name="Goldberg J."/>
            <person name="Grabherr M.G."/>
            <person name="Kodira C.D."/>
            <person name="Kohler A."/>
            <person name="Kuees U."/>
            <person name="Lindquist E.A."/>
            <person name="Lucas S.M."/>
            <person name="Mago R."/>
            <person name="Mauceli E."/>
            <person name="Morin E."/>
            <person name="Murat C."/>
            <person name="Pangilinan J.L."/>
            <person name="Park R."/>
            <person name="Pearson M."/>
            <person name="Quesneville H."/>
            <person name="Rouhier N."/>
            <person name="Sakthikumar S."/>
            <person name="Salamov A.A."/>
            <person name="Schmutz J."/>
            <person name="Selles B."/>
            <person name="Shapiro H."/>
            <person name="Tanguay P."/>
            <person name="Tuskan G.A."/>
            <person name="Henrissat B."/>
            <person name="Van de Peer Y."/>
            <person name="Rouze P."/>
            <person name="Ellis J.G."/>
            <person name="Dodds P.N."/>
            <person name="Schein J.E."/>
            <person name="Zhong S."/>
            <person name="Hamelin R.C."/>
            <person name="Grigoriev I.V."/>
            <person name="Szabo L.J."/>
            <person name="Martin F."/>
        </authorList>
    </citation>
    <scope>NUCLEOTIDE SEQUENCE [LARGE SCALE GENOMIC DNA]</scope>
    <source>
        <strain evidence="6">98AG31 / pathotype 3-4-7</strain>
    </source>
</reference>
<feature type="region of interest" description="Disordered" evidence="2">
    <location>
        <begin position="120"/>
        <end position="153"/>
    </location>
</feature>
<organism evidence="6">
    <name type="scientific">Melampsora larici-populina (strain 98AG31 / pathotype 3-4-7)</name>
    <name type="common">Poplar leaf rust fungus</name>
    <dbReference type="NCBI Taxonomy" id="747676"/>
    <lineage>
        <taxon>Eukaryota</taxon>
        <taxon>Fungi</taxon>
        <taxon>Dikarya</taxon>
        <taxon>Basidiomycota</taxon>
        <taxon>Pucciniomycotina</taxon>
        <taxon>Pucciniomycetes</taxon>
        <taxon>Pucciniales</taxon>
        <taxon>Melampsoraceae</taxon>
        <taxon>Melampsora</taxon>
    </lineage>
</organism>
<dbReference type="Gene3D" id="3.30.460.10">
    <property type="entry name" value="Beta Polymerase, domain 2"/>
    <property type="match status" value="1"/>
</dbReference>
<accession>F4RSY5</accession>
<evidence type="ECO:0000256" key="1">
    <source>
        <dbReference type="SAM" id="Coils"/>
    </source>
</evidence>
<dbReference type="SUPFAM" id="SSF81301">
    <property type="entry name" value="Nucleotidyltransferase"/>
    <property type="match status" value="1"/>
</dbReference>
<dbReference type="PANTHER" id="PTHR12271:SF40">
    <property type="entry name" value="POLY(A) RNA POLYMERASE GLD2"/>
    <property type="match status" value="1"/>
</dbReference>
<dbReference type="PANTHER" id="PTHR12271">
    <property type="entry name" value="POLY A POLYMERASE CID PAP -RELATED"/>
    <property type="match status" value="1"/>
</dbReference>
<name>F4RSY5_MELLP</name>
<sequence length="363" mass="41114">MEHLASDDRQQLRSRRDGKDDSDEVSRKVRESISLNRDLANVTGSGGDMSLDVALVEQLLSSLQNTKERMKELQNEYNAMQRASRTAHEGFSLAREEYDREVSAHQEAENRMRELNYHLVPSSAPSDPLETQEPTEPQEPQEPKPTTKPAKQTPAEMVLILGKLIQEETSFMVKMLPKARIPIIKLLLPPSAGQPFGLSCDIGFESQLALENTRLLLTYSIVDPWMRTIVLFLKVWTKRRRINNPYLGTLSSYGYVLLVIYYLVNGRKEAVLPYERQEGVLMAPPSIFPAWKWGLDPKSQVSLQHQGQHQATMRHAAAISVPTYPPLTARLMQDHVYRQATTSTDVRPQYPPESLASEPAPLD</sequence>
<dbReference type="RefSeq" id="XP_007412201.1">
    <property type="nucleotide sequence ID" value="XM_007412139.1"/>
</dbReference>
<dbReference type="eggNOG" id="KOG2277">
    <property type="taxonomic scope" value="Eukaryota"/>
</dbReference>